<gene>
    <name evidence="11" type="ORF">F3W81_20550</name>
</gene>
<dbReference type="PANTHER" id="PTHR43386:SF1">
    <property type="entry name" value="D,D-DIPEPTIDE TRANSPORT SYSTEM PERMEASE PROTEIN DDPC-RELATED"/>
    <property type="match status" value="1"/>
</dbReference>
<dbReference type="EMBL" id="CP045201">
    <property type="protein sequence ID" value="QOL83015.1"/>
    <property type="molecule type" value="Genomic_DNA"/>
</dbReference>
<comment type="subcellular location">
    <subcellularLocation>
        <location evidence="1 9">Cell membrane</location>
        <topology evidence="1 9">Multi-pass membrane protein</topology>
    </subcellularLocation>
</comment>
<dbReference type="Gene3D" id="1.10.3720.10">
    <property type="entry name" value="MetI-like"/>
    <property type="match status" value="1"/>
</dbReference>
<dbReference type="GO" id="GO:0015031">
    <property type="term" value="P:protein transport"/>
    <property type="evidence" value="ECO:0007669"/>
    <property type="project" value="UniProtKB-KW"/>
</dbReference>
<dbReference type="InterPro" id="IPR050366">
    <property type="entry name" value="BP-dependent_transpt_permease"/>
</dbReference>
<sequence length="296" mass="31378">MTDTAFSGPRASKSRGLVASMLRTYASAFRRPRGMLGLAILSVIVLAGLASPWLWPGGVDQQSRDSLLGMSLAHPFGTDQLGRDIFMRTIYAAKISLGISVVAVPIGMVLGTLMGLSGMISPRLGTICVSLFDLLLGFPGLILAILIVLMVGTGWLSLVLTISLLSIPQFGRLARGAFLSEQAREYVQAATLLNISKTKIMLRHILPNTLDPLVVQLGLVLINGVFIEAAISLVGLGIQPPTPSLGTLLNSGIRYIYQQPLYAAGPTVLLLLLALSFNLMADALNAATGRDAQGDR</sequence>
<dbReference type="GO" id="GO:0005886">
    <property type="term" value="C:plasma membrane"/>
    <property type="evidence" value="ECO:0007669"/>
    <property type="project" value="UniProtKB-SubCell"/>
</dbReference>
<evidence type="ECO:0000256" key="2">
    <source>
        <dbReference type="ARBA" id="ARBA00022448"/>
    </source>
</evidence>
<keyword evidence="12" id="KW-1185">Reference proteome</keyword>
<proteinExistence type="inferred from homology"/>
<dbReference type="AlphaFoldDB" id="A0A7L9WRJ9"/>
<evidence type="ECO:0000256" key="4">
    <source>
        <dbReference type="ARBA" id="ARBA00022692"/>
    </source>
</evidence>
<keyword evidence="2 9" id="KW-0813">Transport</keyword>
<feature type="transmembrane region" description="Helical" evidence="9">
    <location>
        <begin position="35"/>
        <end position="55"/>
    </location>
</feature>
<evidence type="ECO:0000313" key="12">
    <source>
        <dbReference type="Proteomes" id="UP000594118"/>
    </source>
</evidence>
<keyword evidence="3" id="KW-1003">Cell membrane</keyword>
<dbReference type="GO" id="GO:0055085">
    <property type="term" value="P:transmembrane transport"/>
    <property type="evidence" value="ECO:0007669"/>
    <property type="project" value="InterPro"/>
</dbReference>
<dbReference type="SUPFAM" id="SSF161098">
    <property type="entry name" value="MetI-like"/>
    <property type="match status" value="1"/>
</dbReference>
<evidence type="ECO:0000256" key="5">
    <source>
        <dbReference type="ARBA" id="ARBA00022856"/>
    </source>
</evidence>
<dbReference type="RefSeq" id="WP_193081456.1">
    <property type="nucleotide sequence ID" value="NZ_CP045201.1"/>
</dbReference>
<dbReference type="Pfam" id="PF00528">
    <property type="entry name" value="BPD_transp_1"/>
    <property type="match status" value="1"/>
</dbReference>
<dbReference type="GO" id="GO:0015833">
    <property type="term" value="P:peptide transport"/>
    <property type="evidence" value="ECO:0007669"/>
    <property type="project" value="UniProtKB-KW"/>
</dbReference>
<organism evidence="11 12">
    <name type="scientific">Pseudooceanicola spongiae</name>
    <dbReference type="NCBI Taxonomy" id="2613965"/>
    <lineage>
        <taxon>Bacteria</taxon>
        <taxon>Pseudomonadati</taxon>
        <taxon>Pseudomonadota</taxon>
        <taxon>Alphaproteobacteria</taxon>
        <taxon>Rhodobacterales</taxon>
        <taxon>Paracoccaceae</taxon>
        <taxon>Pseudooceanicola</taxon>
    </lineage>
</organism>
<feature type="transmembrane region" description="Helical" evidence="9">
    <location>
        <begin position="128"/>
        <end position="149"/>
    </location>
</feature>
<dbReference type="PANTHER" id="PTHR43386">
    <property type="entry name" value="OLIGOPEPTIDE TRANSPORT SYSTEM PERMEASE PROTEIN APPC"/>
    <property type="match status" value="1"/>
</dbReference>
<evidence type="ECO:0000259" key="10">
    <source>
        <dbReference type="PROSITE" id="PS50928"/>
    </source>
</evidence>
<dbReference type="KEGG" id="pshq:F3W81_20550"/>
<protein>
    <submittedName>
        <fullName evidence="11">ABC transporter permease subunit</fullName>
    </submittedName>
</protein>
<keyword evidence="7 9" id="KW-1133">Transmembrane helix</keyword>
<evidence type="ECO:0000256" key="8">
    <source>
        <dbReference type="ARBA" id="ARBA00023136"/>
    </source>
</evidence>
<keyword evidence="8 9" id="KW-0472">Membrane</keyword>
<feature type="domain" description="ABC transmembrane type-1" evidence="10">
    <location>
        <begin position="93"/>
        <end position="281"/>
    </location>
</feature>
<dbReference type="InterPro" id="IPR035906">
    <property type="entry name" value="MetI-like_sf"/>
</dbReference>
<dbReference type="CDD" id="cd06261">
    <property type="entry name" value="TM_PBP2"/>
    <property type="match status" value="1"/>
</dbReference>
<feature type="transmembrane region" description="Helical" evidence="9">
    <location>
        <begin position="95"/>
        <end position="116"/>
    </location>
</feature>
<keyword evidence="6" id="KW-0653">Protein transport</keyword>
<name>A0A7L9WRJ9_9RHOB</name>
<feature type="transmembrane region" description="Helical" evidence="9">
    <location>
        <begin position="213"/>
        <end position="239"/>
    </location>
</feature>
<evidence type="ECO:0000256" key="1">
    <source>
        <dbReference type="ARBA" id="ARBA00004651"/>
    </source>
</evidence>
<feature type="transmembrane region" description="Helical" evidence="9">
    <location>
        <begin position="259"/>
        <end position="280"/>
    </location>
</feature>
<dbReference type="Proteomes" id="UP000594118">
    <property type="component" value="Chromosome"/>
</dbReference>
<keyword evidence="5" id="KW-0571">Peptide transport</keyword>
<accession>A0A7L9WRJ9</accession>
<dbReference type="PROSITE" id="PS50928">
    <property type="entry name" value="ABC_TM1"/>
    <property type="match status" value="1"/>
</dbReference>
<dbReference type="InterPro" id="IPR000515">
    <property type="entry name" value="MetI-like"/>
</dbReference>
<evidence type="ECO:0000256" key="9">
    <source>
        <dbReference type="RuleBase" id="RU363032"/>
    </source>
</evidence>
<comment type="similarity">
    <text evidence="9">Belongs to the binding-protein-dependent transport system permease family.</text>
</comment>
<evidence type="ECO:0000256" key="6">
    <source>
        <dbReference type="ARBA" id="ARBA00022927"/>
    </source>
</evidence>
<keyword evidence="4 9" id="KW-0812">Transmembrane</keyword>
<reference evidence="11 12" key="1">
    <citation type="submission" date="2019-10" db="EMBL/GenBank/DDBJ databases">
        <title>Pseudopuniceibacterium sp. HQ09 islated from Antarctica.</title>
        <authorList>
            <person name="Liao L."/>
            <person name="Su S."/>
            <person name="Chen B."/>
            <person name="Yu Y."/>
        </authorList>
    </citation>
    <scope>NUCLEOTIDE SEQUENCE [LARGE SCALE GENOMIC DNA]</scope>
    <source>
        <strain evidence="11 12">HQ09</strain>
    </source>
</reference>
<evidence type="ECO:0000256" key="7">
    <source>
        <dbReference type="ARBA" id="ARBA00022989"/>
    </source>
</evidence>
<evidence type="ECO:0000313" key="11">
    <source>
        <dbReference type="EMBL" id="QOL83015.1"/>
    </source>
</evidence>
<evidence type="ECO:0000256" key="3">
    <source>
        <dbReference type="ARBA" id="ARBA00022475"/>
    </source>
</evidence>